<feature type="transmembrane region" description="Helical" evidence="6">
    <location>
        <begin position="95"/>
        <end position="112"/>
    </location>
</feature>
<evidence type="ECO:0000256" key="5">
    <source>
        <dbReference type="ARBA" id="ARBA00023136"/>
    </source>
</evidence>
<comment type="subcellular location">
    <subcellularLocation>
        <location evidence="1">Membrane</location>
        <topology evidence="1">Multi-pass membrane protein</topology>
    </subcellularLocation>
</comment>
<dbReference type="EMBL" id="JAVRRJ010000005">
    <property type="protein sequence ID" value="KAK5084759.1"/>
    <property type="molecule type" value="Genomic_DNA"/>
</dbReference>
<reference evidence="7 8" key="1">
    <citation type="submission" date="2023-08" db="EMBL/GenBank/DDBJ databases">
        <title>Black Yeasts Isolated from many extreme environments.</title>
        <authorList>
            <person name="Coleine C."/>
            <person name="Stajich J.E."/>
            <person name="Selbmann L."/>
        </authorList>
    </citation>
    <scope>NUCLEOTIDE SEQUENCE [LARGE SCALE GENOMIC DNA]</scope>
    <source>
        <strain evidence="7 8">CCFEE 5910</strain>
    </source>
</reference>
<dbReference type="PANTHER" id="PTHR45649:SF1">
    <property type="entry name" value="TRANSPORTER, PUTATIVE (EUROFUNG)-RELATED"/>
    <property type="match status" value="1"/>
</dbReference>
<sequence length="197" mass="21972">MVTWEAWFTPALTGDRTFNVAVIDGGRTGAFWGFLFVWGGYTTVIASLSELVSMVPTAAGQYHWAFELSPPKYRKFISWFTGWQIVLAWQADFAAVLYLCGILIQAMAVLNYPNYAAERYQATLILWAVIVASVAFNTTLARLLPWVEGSILICHCLGFIVVLVPIVYFVSLPSKRHWGSRNPSTAKAFVVHELTNG</sequence>
<dbReference type="Pfam" id="PF13520">
    <property type="entry name" value="AA_permease_2"/>
    <property type="match status" value="1"/>
</dbReference>
<proteinExistence type="predicted"/>
<dbReference type="InterPro" id="IPR002293">
    <property type="entry name" value="AA/rel_permease1"/>
</dbReference>
<name>A0AAN7Y6A2_9EURO</name>
<keyword evidence="4 6" id="KW-1133">Transmembrane helix</keyword>
<dbReference type="Gene3D" id="1.20.1740.10">
    <property type="entry name" value="Amino acid/polyamine transporter I"/>
    <property type="match status" value="1"/>
</dbReference>
<dbReference type="Proteomes" id="UP001309876">
    <property type="component" value="Unassembled WGS sequence"/>
</dbReference>
<keyword evidence="3 6" id="KW-0812">Transmembrane</keyword>
<protein>
    <recommendedName>
        <fullName evidence="9">Amino acid transporter</fullName>
    </recommendedName>
</protein>
<accession>A0AAN7Y6A2</accession>
<evidence type="ECO:0000256" key="6">
    <source>
        <dbReference type="SAM" id="Phobius"/>
    </source>
</evidence>
<dbReference type="AlphaFoldDB" id="A0AAN7Y6A2"/>
<evidence type="ECO:0000256" key="3">
    <source>
        <dbReference type="ARBA" id="ARBA00022692"/>
    </source>
</evidence>
<keyword evidence="2" id="KW-0813">Transport</keyword>
<keyword evidence="8" id="KW-1185">Reference proteome</keyword>
<evidence type="ECO:0008006" key="9">
    <source>
        <dbReference type="Google" id="ProtNLM"/>
    </source>
</evidence>
<evidence type="ECO:0000256" key="2">
    <source>
        <dbReference type="ARBA" id="ARBA00022448"/>
    </source>
</evidence>
<evidence type="ECO:0000313" key="7">
    <source>
        <dbReference type="EMBL" id="KAK5084759.1"/>
    </source>
</evidence>
<dbReference type="GO" id="GO:0022857">
    <property type="term" value="F:transmembrane transporter activity"/>
    <property type="evidence" value="ECO:0007669"/>
    <property type="project" value="InterPro"/>
</dbReference>
<comment type="caution">
    <text evidence="7">The sequence shown here is derived from an EMBL/GenBank/DDBJ whole genome shotgun (WGS) entry which is preliminary data.</text>
</comment>
<organism evidence="7 8">
    <name type="scientific">Lithohypha guttulata</name>
    <dbReference type="NCBI Taxonomy" id="1690604"/>
    <lineage>
        <taxon>Eukaryota</taxon>
        <taxon>Fungi</taxon>
        <taxon>Dikarya</taxon>
        <taxon>Ascomycota</taxon>
        <taxon>Pezizomycotina</taxon>
        <taxon>Eurotiomycetes</taxon>
        <taxon>Chaetothyriomycetidae</taxon>
        <taxon>Chaetothyriales</taxon>
        <taxon>Trichomeriaceae</taxon>
        <taxon>Lithohypha</taxon>
    </lineage>
</organism>
<evidence type="ECO:0000313" key="8">
    <source>
        <dbReference type="Proteomes" id="UP001309876"/>
    </source>
</evidence>
<dbReference type="PANTHER" id="PTHR45649">
    <property type="entry name" value="AMINO-ACID PERMEASE BAT1"/>
    <property type="match status" value="1"/>
</dbReference>
<gene>
    <name evidence="7" type="ORF">LTR05_005837</name>
</gene>
<evidence type="ECO:0000256" key="4">
    <source>
        <dbReference type="ARBA" id="ARBA00022989"/>
    </source>
</evidence>
<dbReference type="GO" id="GO:0016020">
    <property type="term" value="C:membrane"/>
    <property type="evidence" value="ECO:0007669"/>
    <property type="project" value="UniProtKB-SubCell"/>
</dbReference>
<feature type="transmembrane region" description="Helical" evidence="6">
    <location>
        <begin position="124"/>
        <end position="144"/>
    </location>
</feature>
<feature type="transmembrane region" description="Helical" evidence="6">
    <location>
        <begin position="30"/>
        <end position="52"/>
    </location>
</feature>
<feature type="transmembrane region" description="Helical" evidence="6">
    <location>
        <begin position="150"/>
        <end position="171"/>
    </location>
</feature>
<evidence type="ECO:0000256" key="1">
    <source>
        <dbReference type="ARBA" id="ARBA00004141"/>
    </source>
</evidence>
<keyword evidence="5 6" id="KW-0472">Membrane</keyword>